<dbReference type="GO" id="GO:0020037">
    <property type="term" value="F:heme binding"/>
    <property type="evidence" value="ECO:0007669"/>
    <property type="project" value="InterPro"/>
</dbReference>
<dbReference type="InterPro" id="IPR002401">
    <property type="entry name" value="Cyt_P450_E_grp-I"/>
</dbReference>
<accession>A0A7N0TC92</accession>
<keyword evidence="3 7" id="KW-0560">Oxidoreductase</keyword>
<feature type="transmembrane region" description="Helical" evidence="8">
    <location>
        <begin position="28"/>
        <end position="46"/>
    </location>
</feature>
<dbReference type="InterPro" id="IPR001128">
    <property type="entry name" value="Cyt_P450"/>
</dbReference>
<evidence type="ECO:0000256" key="7">
    <source>
        <dbReference type="RuleBase" id="RU000461"/>
    </source>
</evidence>
<dbReference type="InterPro" id="IPR017972">
    <property type="entry name" value="Cyt_P450_CS"/>
</dbReference>
<dbReference type="OMA" id="VVFRMVA"/>
<evidence type="ECO:0000256" key="8">
    <source>
        <dbReference type="SAM" id="Phobius"/>
    </source>
</evidence>
<dbReference type="PANTHER" id="PTHR47947">
    <property type="entry name" value="CYTOCHROME P450 82C3-RELATED"/>
    <property type="match status" value="1"/>
</dbReference>
<dbReference type="FunFam" id="1.10.630.10:FF:000026">
    <property type="entry name" value="Cytochrome P450 82C4"/>
    <property type="match status" value="1"/>
</dbReference>
<evidence type="ECO:0000313" key="10">
    <source>
        <dbReference type="Proteomes" id="UP000594263"/>
    </source>
</evidence>
<evidence type="ECO:0000256" key="2">
    <source>
        <dbReference type="ARBA" id="ARBA00022723"/>
    </source>
</evidence>
<dbReference type="GO" id="GO:0005506">
    <property type="term" value="F:iron ion binding"/>
    <property type="evidence" value="ECO:0007669"/>
    <property type="project" value="InterPro"/>
</dbReference>
<keyword evidence="10" id="KW-1185">Reference proteome</keyword>
<dbReference type="Pfam" id="PF00067">
    <property type="entry name" value="p450"/>
    <property type="match status" value="1"/>
</dbReference>
<dbReference type="Proteomes" id="UP000594263">
    <property type="component" value="Unplaced"/>
</dbReference>
<dbReference type="GO" id="GO:0016705">
    <property type="term" value="F:oxidoreductase activity, acting on paired donors, with incorporation or reduction of molecular oxygen"/>
    <property type="evidence" value="ECO:0007669"/>
    <property type="project" value="InterPro"/>
</dbReference>
<proteinExistence type="inferred from homology"/>
<keyword evidence="8" id="KW-0812">Transmembrane</keyword>
<evidence type="ECO:0000256" key="6">
    <source>
        <dbReference type="PIRSR" id="PIRSR602401-1"/>
    </source>
</evidence>
<evidence type="ECO:0008006" key="11">
    <source>
        <dbReference type="Google" id="ProtNLM"/>
    </source>
</evidence>
<dbReference type="PRINTS" id="PR00463">
    <property type="entry name" value="EP450I"/>
</dbReference>
<dbReference type="PROSITE" id="PS00086">
    <property type="entry name" value="CYTOCHROME_P450"/>
    <property type="match status" value="1"/>
</dbReference>
<dbReference type="InterPro" id="IPR036396">
    <property type="entry name" value="Cyt_P450_sf"/>
</dbReference>
<keyword evidence="5 7" id="KW-0503">Monooxygenase</keyword>
<reference evidence="9" key="1">
    <citation type="submission" date="2021-01" db="UniProtKB">
        <authorList>
            <consortium name="EnsemblPlants"/>
        </authorList>
    </citation>
    <scope>IDENTIFICATION</scope>
</reference>
<dbReference type="InterPro" id="IPR050651">
    <property type="entry name" value="Plant_Cytochrome_P450_Monoox"/>
</dbReference>
<dbReference type="Gramene" id="Kaladp0031s0168.1.v1.1">
    <property type="protein sequence ID" value="Kaladp0031s0168.1.v1.1"/>
    <property type="gene ID" value="Kaladp0031s0168.v1.1"/>
</dbReference>
<feature type="binding site" description="axial binding residue" evidence="6">
    <location>
        <position position="489"/>
    </location>
    <ligand>
        <name>heme</name>
        <dbReference type="ChEBI" id="CHEBI:30413"/>
    </ligand>
    <ligandPart>
        <name>Fe</name>
        <dbReference type="ChEBI" id="CHEBI:18248"/>
    </ligandPart>
</feature>
<evidence type="ECO:0000256" key="3">
    <source>
        <dbReference type="ARBA" id="ARBA00023002"/>
    </source>
</evidence>
<protein>
    <recommendedName>
        <fullName evidence="11">Cytochrome P450</fullName>
    </recommendedName>
</protein>
<dbReference type="AlphaFoldDB" id="A0A7N0TC92"/>
<dbReference type="Gene3D" id="1.10.630.10">
    <property type="entry name" value="Cytochrome P450"/>
    <property type="match status" value="1"/>
</dbReference>
<evidence type="ECO:0000313" key="9">
    <source>
        <dbReference type="EnsemblPlants" id="Kaladp0031s0168.1.v1.1"/>
    </source>
</evidence>
<keyword evidence="1 6" id="KW-0349">Heme</keyword>
<dbReference type="GO" id="GO:0004497">
    <property type="term" value="F:monooxygenase activity"/>
    <property type="evidence" value="ECO:0007669"/>
    <property type="project" value="UniProtKB-KW"/>
</dbReference>
<dbReference type="PRINTS" id="PR00385">
    <property type="entry name" value="P450"/>
</dbReference>
<evidence type="ECO:0000256" key="4">
    <source>
        <dbReference type="ARBA" id="ARBA00023004"/>
    </source>
</evidence>
<dbReference type="EnsemblPlants" id="Kaladp0031s0168.1.v1.1">
    <property type="protein sequence ID" value="Kaladp0031s0168.1.v1.1"/>
    <property type="gene ID" value="Kaladp0031s0168.v1.1"/>
</dbReference>
<name>A0A7N0TC92_KALFE</name>
<sequence length="550" mass="61230">MMCTYPSYKCVFELIIHVREKKNQSMETFHVALAGLFGLAGLFILLSKRRSVPPKRESPPPEAGQAWPLIGHLHTMARSNAPRKTLGAMADRYGPMFAIRLGFQRVVVVSNSKLAKECFAANDVAISSRPKSVALDHLSYNYASFGFAPYGPYWRELRKIATLELLSSKRIKLLKHVRISETRSSVSELYQSFRAADVRQGSAADDASVKVVEMKEWFGKLTLNIMLQVVVGRKHVGSLNDFTDVGMYRKSTMEGFHLLGLFLVADAFPFLRWLDAGGHEKKMKATAAELDRIASKWLEKHKQKTVSTGDGVKLDFMAVLLDLLEDTHVAGFDADTVNKATCFAMIAGGNDTTTVTLVWTLCLLLNNREALRKVQEEIDYHVGRERLVDESDTNSLAYLRAVVKESMRLYPAAPLASYREVREDCTIGGYHVAKGTHLIVNLWKIHHDPDVWADPSEFRPERFVSGGHEEDVVGPHFELLPFGGGRRACPGAALALEIVHLVLATFLQAFDVRSASDGVVDMSESLGLTTVKATPLQVLVTPRLPLQLYE</sequence>
<organism evidence="9 10">
    <name type="scientific">Kalanchoe fedtschenkoi</name>
    <name type="common">Lavender scallops</name>
    <name type="synonym">South American air plant</name>
    <dbReference type="NCBI Taxonomy" id="63787"/>
    <lineage>
        <taxon>Eukaryota</taxon>
        <taxon>Viridiplantae</taxon>
        <taxon>Streptophyta</taxon>
        <taxon>Embryophyta</taxon>
        <taxon>Tracheophyta</taxon>
        <taxon>Spermatophyta</taxon>
        <taxon>Magnoliopsida</taxon>
        <taxon>eudicotyledons</taxon>
        <taxon>Gunneridae</taxon>
        <taxon>Pentapetalae</taxon>
        <taxon>Saxifragales</taxon>
        <taxon>Crassulaceae</taxon>
        <taxon>Kalanchoe</taxon>
    </lineage>
</organism>
<keyword evidence="8" id="KW-0472">Membrane</keyword>
<dbReference type="SUPFAM" id="SSF48264">
    <property type="entry name" value="Cytochrome P450"/>
    <property type="match status" value="1"/>
</dbReference>
<keyword evidence="8" id="KW-1133">Transmembrane helix</keyword>
<evidence type="ECO:0000256" key="1">
    <source>
        <dbReference type="ARBA" id="ARBA00022617"/>
    </source>
</evidence>
<dbReference type="PANTHER" id="PTHR47947:SF39">
    <property type="entry name" value="CYTOCHROME P450"/>
    <property type="match status" value="1"/>
</dbReference>
<keyword evidence="2 6" id="KW-0479">Metal-binding</keyword>
<evidence type="ECO:0000256" key="5">
    <source>
        <dbReference type="ARBA" id="ARBA00023033"/>
    </source>
</evidence>
<comment type="similarity">
    <text evidence="7">Belongs to the cytochrome P450 family.</text>
</comment>
<comment type="cofactor">
    <cofactor evidence="6">
        <name>heme</name>
        <dbReference type="ChEBI" id="CHEBI:30413"/>
    </cofactor>
</comment>
<keyword evidence="4 6" id="KW-0408">Iron</keyword>